<dbReference type="InterPro" id="IPR003959">
    <property type="entry name" value="ATPase_AAA_core"/>
</dbReference>
<name>A0A6G1G3C1_9PEZI</name>
<dbReference type="Proteomes" id="UP000504638">
    <property type="component" value="Unplaced"/>
</dbReference>
<dbReference type="OrthoDB" id="39734at2759"/>
<evidence type="ECO:0000313" key="10">
    <source>
        <dbReference type="Proteomes" id="UP000504638"/>
    </source>
</evidence>
<dbReference type="EMBL" id="ML975157">
    <property type="protein sequence ID" value="KAF1812508.1"/>
    <property type="molecule type" value="Genomic_DNA"/>
</dbReference>
<evidence type="ECO:0000313" key="9">
    <source>
        <dbReference type="EMBL" id="KAF1812508.1"/>
    </source>
</evidence>
<comment type="similarity">
    <text evidence="6">Belongs to the AAA ATPase family.</text>
</comment>
<evidence type="ECO:0000256" key="6">
    <source>
        <dbReference type="RuleBase" id="RU003651"/>
    </source>
</evidence>
<feature type="region of interest" description="Disordered" evidence="7">
    <location>
        <begin position="1"/>
        <end position="26"/>
    </location>
</feature>
<dbReference type="Pfam" id="PF00004">
    <property type="entry name" value="AAA"/>
    <property type="match status" value="1"/>
</dbReference>
<evidence type="ECO:0000256" key="2">
    <source>
        <dbReference type="ARBA" id="ARBA00022741"/>
    </source>
</evidence>
<reference evidence="11" key="3">
    <citation type="submission" date="2025-04" db="UniProtKB">
        <authorList>
            <consortium name="RefSeq"/>
        </authorList>
    </citation>
    <scope>IDENTIFICATION</scope>
    <source>
        <strain evidence="11">CBS 781.70</strain>
    </source>
</reference>
<dbReference type="InterPro" id="IPR027417">
    <property type="entry name" value="P-loop_NTPase"/>
</dbReference>
<dbReference type="PANTHER" id="PTHR45644">
    <property type="entry name" value="AAA ATPASE, PUTATIVE (AFU_ORTHOLOGUE AFUA_2G12920)-RELATED-RELATED"/>
    <property type="match status" value="1"/>
</dbReference>
<dbReference type="RefSeq" id="XP_033534139.1">
    <property type="nucleotide sequence ID" value="XM_033676367.1"/>
</dbReference>
<evidence type="ECO:0000256" key="1">
    <source>
        <dbReference type="ARBA" id="ARBA00004572"/>
    </source>
</evidence>
<keyword evidence="3" id="KW-1000">Mitochondrion outer membrane</keyword>
<evidence type="ECO:0000313" key="11">
    <source>
        <dbReference type="RefSeq" id="XP_033534139.1"/>
    </source>
</evidence>
<dbReference type="InterPro" id="IPR051701">
    <property type="entry name" value="Mito_OM_Translocase_MSP1"/>
</dbReference>
<comment type="subcellular location">
    <subcellularLocation>
        <location evidence="1">Mitochondrion outer membrane</location>
        <topology evidence="1">Single-pass membrane protein</topology>
    </subcellularLocation>
</comment>
<dbReference type="GO" id="GO:0005741">
    <property type="term" value="C:mitochondrial outer membrane"/>
    <property type="evidence" value="ECO:0007669"/>
    <property type="project" value="UniProtKB-SubCell"/>
</dbReference>
<dbReference type="GO" id="GO:0016887">
    <property type="term" value="F:ATP hydrolysis activity"/>
    <property type="evidence" value="ECO:0007669"/>
    <property type="project" value="InterPro"/>
</dbReference>
<dbReference type="PANTHER" id="PTHR45644:SF56">
    <property type="entry name" value="AAA ATPASE, PUTATIVE (AFU_ORTHOLOGUE AFUA_2G12920)-RELATED"/>
    <property type="match status" value="1"/>
</dbReference>
<dbReference type="GO" id="GO:0005524">
    <property type="term" value="F:ATP binding"/>
    <property type="evidence" value="ECO:0007669"/>
    <property type="project" value="UniProtKB-KW"/>
</dbReference>
<evidence type="ECO:0000256" key="4">
    <source>
        <dbReference type="ARBA" id="ARBA00022840"/>
    </source>
</evidence>
<keyword evidence="2 6" id="KW-0547">Nucleotide-binding</keyword>
<evidence type="ECO:0000259" key="8">
    <source>
        <dbReference type="SMART" id="SM00382"/>
    </source>
</evidence>
<sequence length="352" mass="38897">MTQFASEQNAKPVLQSRSQPDGANKINNAKLERIKQTANRYEKKLMAGVVEPDRIHTTFNDVHAPSETKDALRTITSLQLTRPDAFQYGVLAHNQLSGLLLYGPPGTGKTLFAKAVAKESGATVLEVSGSSVNEMYVGESEKNVGAIFSLARKLSPCIVFIDEADAIFASRSGGRHRVSHREIINQFLKEWDGMEGANVFVMVATNRPFDMDDAVMRRLPRKMLMDLPTEEGREQILRILLKNEALDDSVSLTEFASKTAFYSGSDLKNLCVAAAMACVKQEPETSEKRVLKKGHFETAIAEISASVSEDMSSVQAIRKFDEQYGDRRGRRQKTSLGFMGDAPTESSVRIRG</sequence>
<dbReference type="InterPro" id="IPR003960">
    <property type="entry name" value="ATPase_AAA_CS"/>
</dbReference>
<dbReference type="SMART" id="SM00382">
    <property type="entry name" value="AAA"/>
    <property type="match status" value="1"/>
</dbReference>
<organism evidence="9">
    <name type="scientific">Eremomyces bilateralis CBS 781.70</name>
    <dbReference type="NCBI Taxonomy" id="1392243"/>
    <lineage>
        <taxon>Eukaryota</taxon>
        <taxon>Fungi</taxon>
        <taxon>Dikarya</taxon>
        <taxon>Ascomycota</taxon>
        <taxon>Pezizomycotina</taxon>
        <taxon>Dothideomycetes</taxon>
        <taxon>Dothideomycetes incertae sedis</taxon>
        <taxon>Eremomycetales</taxon>
        <taxon>Eremomycetaceae</taxon>
        <taxon>Eremomyces</taxon>
    </lineage>
</organism>
<reference evidence="9 11" key="1">
    <citation type="submission" date="2020-01" db="EMBL/GenBank/DDBJ databases">
        <authorList>
            <consortium name="DOE Joint Genome Institute"/>
            <person name="Haridas S."/>
            <person name="Albert R."/>
            <person name="Binder M."/>
            <person name="Bloem J."/>
            <person name="Labutti K."/>
            <person name="Salamov A."/>
            <person name="Andreopoulos B."/>
            <person name="Baker S.E."/>
            <person name="Barry K."/>
            <person name="Bills G."/>
            <person name="Bluhm B.H."/>
            <person name="Cannon C."/>
            <person name="Castanera R."/>
            <person name="Culley D.E."/>
            <person name="Daum C."/>
            <person name="Ezra D."/>
            <person name="Gonzalez J.B."/>
            <person name="Henrissat B."/>
            <person name="Kuo A."/>
            <person name="Liang C."/>
            <person name="Lipzen A."/>
            <person name="Lutzoni F."/>
            <person name="Magnuson J."/>
            <person name="Mondo S."/>
            <person name="Nolan M."/>
            <person name="Ohm R."/>
            <person name="Pangilinan J."/>
            <person name="Park H.-J."/>
            <person name="Ramirez L."/>
            <person name="Alfaro M."/>
            <person name="Sun H."/>
            <person name="Tritt A."/>
            <person name="Yoshinaga Y."/>
            <person name="Zwiers L.-H."/>
            <person name="Turgeon B.G."/>
            <person name="Goodwin S.B."/>
            <person name="Spatafora J.W."/>
            <person name="Crous P.W."/>
            <person name="Grigoriev I.V."/>
        </authorList>
    </citation>
    <scope>NUCLEOTIDE SEQUENCE</scope>
    <source>
        <strain evidence="9 11">CBS 781.70</strain>
    </source>
</reference>
<protein>
    <submittedName>
        <fullName evidence="9 11">AAA-domain-containing protein</fullName>
    </submittedName>
</protein>
<dbReference type="GeneID" id="54416937"/>
<feature type="region of interest" description="Disordered" evidence="7">
    <location>
        <begin position="324"/>
        <end position="352"/>
    </location>
</feature>
<gene>
    <name evidence="9 11" type="ORF">P152DRAFT_396614</name>
</gene>
<keyword evidence="4 6" id="KW-0067">ATP-binding</keyword>
<reference evidence="11" key="2">
    <citation type="submission" date="2020-04" db="EMBL/GenBank/DDBJ databases">
        <authorList>
            <consortium name="NCBI Genome Project"/>
        </authorList>
    </citation>
    <scope>NUCLEOTIDE SEQUENCE</scope>
    <source>
        <strain evidence="11">CBS 781.70</strain>
    </source>
</reference>
<dbReference type="Pfam" id="PF17862">
    <property type="entry name" value="AAA_lid_3"/>
    <property type="match status" value="1"/>
</dbReference>
<feature type="domain" description="AAA+ ATPase" evidence="8">
    <location>
        <begin position="95"/>
        <end position="229"/>
    </location>
</feature>
<evidence type="ECO:0000256" key="5">
    <source>
        <dbReference type="ARBA" id="ARBA00023128"/>
    </source>
</evidence>
<keyword evidence="3" id="KW-0472">Membrane</keyword>
<keyword evidence="10" id="KW-1185">Reference proteome</keyword>
<proteinExistence type="inferred from homology"/>
<accession>A0A6G1G3C1</accession>
<dbReference type="AlphaFoldDB" id="A0A6G1G3C1"/>
<evidence type="ECO:0000256" key="3">
    <source>
        <dbReference type="ARBA" id="ARBA00022787"/>
    </source>
</evidence>
<keyword evidence="5" id="KW-0496">Mitochondrion</keyword>
<evidence type="ECO:0000256" key="7">
    <source>
        <dbReference type="SAM" id="MobiDB-lite"/>
    </source>
</evidence>
<dbReference type="InterPro" id="IPR003593">
    <property type="entry name" value="AAA+_ATPase"/>
</dbReference>
<dbReference type="PROSITE" id="PS00674">
    <property type="entry name" value="AAA"/>
    <property type="match status" value="1"/>
</dbReference>
<dbReference type="InterPro" id="IPR041569">
    <property type="entry name" value="AAA_lid_3"/>
</dbReference>
<dbReference type="SUPFAM" id="SSF52540">
    <property type="entry name" value="P-loop containing nucleoside triphosphate hydrolases"/>
    <property type="match status" value="1"/>
</dbReference>
<dbReference type="Gene3D" id="3.40.50.300">
    <property type="entry name" value="P-loop containing nucleotide triphosphate hydrolases"/>
    <property type="match status" value="1"/>
</dbReference>
<dbReference type="Gene3D" id="1.10.8.60">
    <property type="match status" value="1"/>
</dbReference>